<comment type="caution">
    <text evidence="8">The sequence shown here is derived from an EMBL/GenBank/DDBJ whole genome shotgun (WGS) entry which is preliminary data.</text>
</comment>
<feature type="compositionally biased region" description="Basic and acidic residues" evidence="5">
    <location>
        <begin position="71"/>
        <end position="89"/>
    </location>
</feature>
<feature type="region of interest" description="Disordered" evidence="5">
    <location>
        <begin position="1"/>
        <end position="25"/>
    </location>
</feature>
<dbReference type="SUPFAM" id="SSF52799">
    <property type="entry name" value="(Phosphotyrosine protein) phosphatases II"/>
    <property type="match status" value="1"/>
</dbReference>
<dbReference type="CDD" id="cd14498">
    <property type="entry name" value="DSP"/>
    <property type="match status" value="1"/>
</dbReference>
<evidence type="ECO:0000256" key="2">
    <source>
        <dbReference type="ARBA" id="ARBA00013064"/>
    </source>
</evidence>
<dbReference type="Gene3D" id="3.90.190.10">
    <property type="entry name" value="Protein tyrosine phosphatase superfamily"/>
    <property type="match status" value="1"/>
</dbReference>
<dbReference type="PROSITE" id="PS50056">
    <property type="entry name" value="TYR_PHOSPHATASE_2"/>
    <property type="match status" value="1"/>
</dbReference>
<evidence type="ECO:0000259" key="7">
    <source>
        <dbReference type="PROSITE" id="PS50056"/>
    </source>
</evidence>
<evidence type="ECO:0000256" key="4">
    <source>
        <dbReference type="ARBA" id="ARBA00022912"/>
    </source>
</evidence>
<dbReference type="EMBL" id="BLQM01000511">
    <property type="protein sequence ID" value="GMH93015.1"/>
    <property type="molecule type" value="Genomic_DNA"/>
</dbReference>
<evidence type="ECO:0000256" key="5">
    <source>
        <dbReference type="SAM" id="MobiDB-lite"/>
    </source>
</evidence>
<dbReference type="GO" id="GO:0043409">
    <property type="term" value="P:negative regulation of MAPK cascade"/>
    <property type="evidence" value="ECO:0007669"/>
    <property type="project" value="TreeGrafter"/>
</dbReference>
<feature type="domain" description="Tyrosine-protein phosphatase" evidence="6">
    <location>
        <begin position="205"/>
        <end position="347"/>
    </location>
</feature>
<gene>
    <name evidence="8" type="ORF">TL16_g12510</name>
</gene>
<dbReference type="InterPro" id="IPR000387">
    <property type="entry name" value="Tyr_Pase_dom"/>
</dbReference>
<organism evidence="8 9">
    <name type="scientific">Triparma laevis f. inornata</name>
    <dbReference type="NCBI Taxonomy" id="1714386"/>
    <lineage>
        <taxon>Eukaryota</taxon>
        <taxon>Sar</taxon>
        <taxon>Stramenopiles</taxon>
        <taxon>Ochrophyta</taxon>
        <taxon>Bolidophyceae</taxon>
        <taxon>Parmales</taxon>
        <taxon>Triparmaceae</taxon>
        <taxon>Triparma</taxon>
    </lineage>
</organism>
<dbReference type="AlphaFoldDB" id="A0A9W7BS26"/>
<feature type="region of interest" description="Disordered" evidence="5">
    <location>
        <begin position="147"/>
        <end position="201"/>
    </location>
</feature>
<dbReference type="PROSITE" id="PS50054">
    <property type="entry name" value="TYR_PHOSPHATASE_DUAL"/>
    <property type="match status" value="1"/>
</dbReference>
<evidence type="ECO:0000313" key="9">
    <source>
        <dbReference type="Proteomes" id="UP001162640"/>
    </source>
</evidence>
<dbReference type="Proteomes" id="UP001162640">
    <property type="component" value="Unassembled WGS sequence"/>
</dbReference>
<feature type="region of interest" description="Disordered" evidence="5">
    <location>
        <begin position="38"/>
        <end position="64"/>
    </location>
</feature>
<feature type="region of interest" description="Disordered" evidence="5">
    <location>
        <begin position="97"/>
        <end position="129"/>
    </location>
</feature>
<dbReference type="InterPro" id="IPR000340">
    <property type="entry name" value="Dual-sp_phosphatase_cat-dom"/>
</dbReference>
<dbReference type="GO" id="GO:0004725">
    <property type="term" value="F:protein tyrosine phosphatase activity"/>
    <property type="evidence" value="ECO:0007669"/>
    <property type="project" value="UniProtKB-EC"/>
</dbReference>
<evidence type="ECO:0000313" key="8">
    <source>
        <dbReference type="EMBL" id="GMH93015.1"/>
    </source>
</evidence>
<proteinExistence type="inferred from homology"/>
<reference evidence="9" key="1">
    <citation type="journal article" date="2023" name="Commun. Biol.">
        <title>Genome analysis of Parmales, the sister group of diatoms, reveals the evolutionary specialization of diatoms from phago-mixotrophs to photoautotrophs.</title>
        <authorList>
            <person name="Ban H."/>
            <person name="Sato S."/>
            <person name="Yoshikawa S."/>
            <person name="Yamada K."/>
            <person name="Nakamura Y."/>
            <person name="Ichinomiya M."/>
            <person name="Sato N."/>
            <person name="Blanc-Mathieu R."/>
            <person name="Endo H."/>
            <person name="Kuwata A."/>
            <person name="Ogata H."/>
        </authorList>
    </citation>
    <scope>NUCLEOTIDE SEQUENCE [LARGE SCALE GENOMIC DNA]</scope>
</reference>
<protein>
    <recommendedName>
        <fullName evidence="2">protein-tyrosine-phosphatase</fullName>
        <ecNumber evidence="2">3.1.3.48</ecNumber>
    </recommendedName>
</protein>
<evidence type="ECO:0000256" key="3">
    <source>
        <dbReference type="ARBA" id="ARBA00022801"/>
    </source>
</evidence>
<dbReference type="EC" id="3.1.3.48" evidence="2"/>
<accession>A0A9W7BS26</accession>
<dbReference type="PANTHER" id="PTHR10159">
    <property type="entry name" value="DUAL SPECIFICITY PROTEIN PHOSPHATASE"/>
    <property type="match status" value="1"/>
</dbReference>
<dbReference type="InterPro" id="IPR029021">
    <property type="entry name" value="Prot-tyrosine_phosphatase-like"/>
</dbReference>
<keyword evidence="4" id="KW-0904">Protein phosphatase</keyword>
<dbReference type="GO" id="GO:0005737">
    <property type="term" value="C:cytoplasm"/>
    <property type="evidence" value="ECO:0007669"/>
    <property type="project" value="TreeGrafter"/>
</dbReference>
<feature type="region of interest" description="Disordered" evidence="5">
    <location>
        <begin position="71"/>
        <end position="90"/>
    </location>
</feature>
<evidence type="ECO:0000256" key="1">
    <source>
        <dbReference type="ARBA" id="ARBA00008601"/>
    </source>
</evidence>
<keyword evidence="3" id="KW-0378">Hydrolase</keyword>
<sequence>MTASSRKYESSPSSRSAKGSRRGSAIILQAALKKNLIKSKSDRALKEKEKKASQRRGSAILIQNALKKNVEKKLESKKTSKNEKKRRDSAVLIAQFVKKNSGRQLSKKEKKGSGKITPTNYSRKAEKVDSRRGSAILIQNAWKQKKLSGSNKQLKQDTDMFVPKSSKSERSSQKPLKFYPSSSISAENMPPKTAKGCMSASGGGGPSQILNNLWLGNREDSMNLKLMTSLGITHILNATAQLENCFEGQLKYLKINVKDKEGVRLDPYFSKCTDFIAQGVRCGGVLVHCIAGASRSVTFVLAYLMSSQGERLALRDAFNFVKARRTCAHPNASFCVQLAKYEQELHDGGSSIAKAKEKIWSSYELNTLKKSVKNHIPSGKLNTNPNQCSIM</sequence>
<dbReference type="PANTHER" id="PTHR10159:SF529">
    <property type="entry name" value="TYROSINE-PROTEIN PHOSPHATASE DOMAIN-CONTAINING PROTEIN"/>
    <property type="match status" value="1"/>
</dbReference>
<comment type="similarity">
    <text evidence="1">Belongs to the protein-tyrosine phosphatase family. Non-receptor class dual specificity subfamily.</text>
</comment>
<dbReference type="SMART" id="SM00195">
    <property type="entry name" value="DSPc"/>
    <property type="match status" value="1"/>
</dbReference>
<feature type="domain" description="Tyrosine specific protein phosphatases" evidence="7">
    <location>
        <begin position="267"/>
        <end position="325"/>
    </location>
</feature>
<dbReference type="InterPro" id="IPR020422">
    <property type="entry name" value="TYR_PHOSPHATASE_DUAL_dom"/>
</dbReference>
<name>A0A9W7BS26_9STRA</name>
<feature type="compositionally biased region" description="Basic and acidic residues" evidence="5">
    <location>
        <begin position="39"/>
        <end position="52"/>
    </location>
</feature>
<evidence type="ECO:0000259" key="6">
    <source>
        <dbReference type="PROSITE" id="PS50054"/>
    </source>
</evidence>
<dbReference type="Pfam" id="PF00782">
    <property type="entry name" value="DSPc"/>
    <property type="match status" value="1"/>
</dbReference>